<feature type="transmembrane region" description="Helical" evidence="1">
    <location>
        <begin position="102"/>
        <end position="123"/>
    </location>
</feature>
<evidence type="ECO:0000313" key="3">
    <source>
        <dbReference type="Proteomes" id="UP000663671"/>
    </source>
</evidence>
<sequence length="190" mass="20603">MGHTADKLGRQNTLVLGAIGSAVSVLTLWLIAAADRYNALFPTTITEVFGVQAHNSVNGFLYFIRCLGALFGSPVGGLNLGNSRVPSSGQDKPHILGDSCKLVWYDGALLLGSSMSMLAMHGFNTLANCRWIGRLDKERMPDNIGIDINRDLKNIPSNVNTAFIFGLNWPQSIEFANSQGKKTKERHPGT</sequence>
<evidence type="ECO:0008006" key="4">
    <source>
        <dbReference type="Google" id="ProtNLM"/>
    </source>
</evidence>
<protein>
    <recommendedName>
        <fullName evidence="4">Major facilitator superfamily (MFS) profile domain-containing protein</fullName>
    </recommendedName>
</protein>
<name>A0A8A1MBV2_AJECA</name>
<keyword evidence="1" id="KW-0472">Membrane</keyword>
<gene>
    <name evidence="2" type="ORF">I7I51_04271</name>
</gene>
<dbReference type="SUPFAM" id="SSF103473">
    <property type="entry name" value="MFS general substrate transporter"/>
    <property type="match status" value="1"/>
</dbReference>
<organism evidence="2 3">
    <name type="scientific">Ajellomyces capsulatus</name>
    <name type="common">Darling's disease fungus</name>
    <name type="synonym">Histoplasma capsulatum</name>
    <dbReference type="NCBI Taxonomy" id="5037"/>
    <lineage>
        <taxon>Eukaryota</taxon>
        <taxon>Fungi</taxon>
        <taxon>Dikarya</taxon>
        <taxon>Ascomycota</taxon>
        <taxon>Pezizomycotina</taxon>
        <taxon>Eurotiomycetes</taxon>
        <taxon>Eurotiomycetidae</taxon>
        <taxon>Onygenales</taxon>
        <taxon>Ajellomycetaceae</taxon>
        <taxon>Histoplasma</taxon>
    </lineage>
</organism>
<proteinExistence type="predicted"/>
<dbReference type="InterPro" id="IPR036259">
    <property type="entry name" value="MFS_trans_sf"/>
</dbReference>
<dbReference type="VEuPathDB" id="FungiDB:I7I51_04271"/>
<reference evidence="2" key="1">
    <citation type="submission" date="2021-01" db="EMBL/GenBank/DDBJ databases">
        <title>Chromosome-level genome assembly of a human fungal pathogen reveals clustering of transcriptionally co-regulated genes.</title>
        <authorList>
            <person name="Voorhies M."/>
            <person name="Cohen S."/>
            <person name="Shea T.P."/>
            <person name="Petrus S."/>
            <person name="Munoz J.F."/>
            <person name="Poplawski S."/>
            <person name="Goldman W.E."/>
            <person name="Michael T."/>
            <person name="Cuomo C.A."/>
            <person name="Sil A."/>
            <person name="Beyhan S."/>
        </authorList>
    </citation>
    <scope>NUCLEOTIDE SEQUENCE</scope>
    <source>
        <strain evidence="2">WU24</strain>
    </source>
</reference>
<evidence type="ECO:0000313" key="2">
    <source>
        <dbReference type="EMBL" id="QSS62094.1"/>
    </source>
</evidence>
<dbReference type="EMBL" id="CP069111">
    <property type="protein sequence ID" value="QSS62094.1"/>
    <property type="molecule type" value="Genomic_DNA"/>
</dbReference>
<dbReference type="OrthoDB" id="6499973at2759"/>
<dbReference type="Proteomes" id="UP000663671">
    <property type="component" value="Chromosome 5"/>
</dbReference>
<evidence type="ECO:0000256" key="1">
    <source>
        <dbReference type="SAM" id="Phobius"/>
    </source>
</evidence>
<dbReference type="AlphaFoldDB" id="A0A8A1MBV2"/>
<feature type="transmembrane region" description="Helical" evidence="1">
    <location>
        <begin position="12"/>
        <end position="32"/>
    </location>
</feature>
<keyword evidence="1" id="KW-1133">Transmembrane helix</keyword>
<keyword evidence="1" id="KW-0812">Transmembrane</keyword>
<accession>A0A8A1MBV2</accession>